<protein>
    <recommendedName>
        <fullName evidence="4">Putative lipoate-protein ligase A</fullName>
    </recommendedName>
</protein>
<keyword evidence="6" id="KW-0436">Ligase</keyword>
<dbReference type="EMBL" id="GL996515">
    <property type="protein sequence ID" value="EGV64486.1"/>
    <property type="molecule type" value="Genomic_DNA"/>
</dbReference>
<name>G3B1M9_CANTC</name>
<dbReference type="GO" id="GO:0016874">
    <property type="term" value="F:ligase activity"/>
    <property type="evidence" value="ECO:0007669"/>
    <property type="project" value="UniProtKB-KW"/>
</dbReference>
<gene>
    <name evidence="6" type="ORF">CANTEDRAFT_119983</name>
</gene>
<dbReference type="Proteomes" id="UP000000707">
    <property type="component" value="Unassembled WGS sequence"/>
</dbReference>
<reference evidence="6 7" key="1">
    <citation type="journal article" date="2011" name="Proc. Natl. Acad. Sci. U.S.A.">
        <title>Comparative genomics of xylose-fermenting fungi for enhanced biofuel production.</title>
        <authorList>
            <person name="Wohlbach D.J."/>
            <person name="Kuo A."/>
            <person name="Sato T.K."/>
            <person name="Potts K.M."/>
            <person name="Salamov A.A."/>
            <person name="LaButti K.M."/>
            <person name="Sun H."/>
            <person name="Clum A."/>
            <person name="Pangilinan J.L."/>
            <person name="Lindquist E.A."/>
            <person name="Lucas S."/>
            <person name="Lapidus A."/>
            <person name="Jin M."/>
            <person name="Gunawan C."/>
            <person name="Balan V."/>
            <person name="Dale B.E."/>
            <person name="Jeffries T.W."/>
            <person name="Zinkel R."/>
            <person name="Barry K.W."/>
            <person name="Grigoriev I.V."/>
            <person name="Gasch A.P."/>
        </authorList>
    </citation>
    <scope>NUCLEOTIDE SEQUENCE [LARGE SCALE GENOMIC DNA]</scope>
    <source>
        <strain evidence="7">ATCC 10573 / BCRC 21748 / CBS 615 / JCM 9827 / NBRC 10315 / NRRL Y-1498 / VKM Y-70</strain>
    </source>
</reference>
<comment type="pathway">
    <text evidence="2">Protein modification; protein lipoylation via exogenous pathway; protein N(6)-(lipoyl)lysine from lipoate: step 2/2.</text>
</comment>
<dbReference type="GO" id="GO:0005739">
    <property type="term" value="C:mitochondrion"/>
    <property type="evidence" value="ECO:0007669"/>
    <property type="project" value="TreeGrafter"/>
</dbReference>
<dbReference type="InterPro" id="IPR045864">
    <property type="entry name" value="aa-tRNA-synth_II/BPL/LPL"/>
</dbReference>
<dbReference type="UniPathway" id="UPA00537">
    <property type="reaction ID" value="UER00595"/>
</dbReference>
<dbReference type="STRING" id="590646.G3B1M9"/>
<dbReference type="InterPro" id="IPR004143">
    <property type="entry name" value="BPL_LPL_catalytic"/>
</dbReference>
<accession>G3B1M9</accession>
<evidence type="ECO:0000313" key="6">
    <source>
        <dbReference type="EMBL" id="EGV64486.1"/>
    </source>
</evidence>
<comment type="function">
    <text evidence="1">Catalyzes both the ATP-dependent activation of exogenously supplied lipoate to lipoyl-AMP and the transfer of the activated lipoyl onto the lipoyl domains of lipoate-dependent enzymes.</text>
</comment>
<dbReference type="PANTHER" id="PTHR12561">
    <property type="entry name" value="LIPOATE-PROTEIN LIGASE"/>
    <property type="match status" value="1"/>
</dbReference>
<dbReference type="eggNOG" id="KOG3159">
    <property type="taxonomic scope" value="Eukaryota"/>
</dbReference>
<feature type="domain" description="BPL/LPL catalytic" evidence="5">
    <location>
        <begin position="118"/>
        <end position="309"/>
    </location>
</feature>
<keyword evidence="7" id="KW-1185">Reference proteome</keyword>
<evidence type="ECO:0000256" key="2">
    <source>
        <dbReference type="ARBA" id="ARBA00005085"/>
    </source>
</evidence>
<dbReference type="HOGENOM" id="CLU_022986_2_1_1"/>
<dbReference type="PROSITE" id="PS51733">
    <property type="entry name" value="BPL_LPL_CATALYTIC"/>
    <property type="match status" value="1"/>
</dbReference>
<dbReference type="GO" id="GO:0017118">
    <property type="term" value="F:lipoyltransferase activity"/>
    <property type="evidence" value="ECO:0007669"/>
    <property type="project" value="TreeGrafter"/>
</dbReference>
<evidence type="ECO:0000313" key="7">
    <source>
        <dbReference type="Proteomes" id="UP000000707"/>
    </source>
</evidence>
<evidence type="ECO:0000256" key="4">
    <source>
        <dbReference type="ARBA" id="ARBA00015925"/>
    </source>
</evidence>
<dbReference type="NCBIfam" id="TIGR00545">
    <property type="entry name" value="lipoyltrans"/>
    <property type="match status" value="1"/>
</dbReference>
<dbReference type="PANTHER" id="PTHR12561:SF3">
    <property type="entry name" value="LIPOYLTRANSFERASE 1, MITOCHONDRIAL"/>
    <property type="match status" value="1"/>
</dbReference>
<evidence type="ECO:0000259" key="5">
    <source>
        <dbReference type="PROSITE" id="PS51733"/>
    </source>
</evidence>
<dbReference type="CDD" id="cd16443">
    <property type="entry name" value="LplA"/>
    <property type="match status" value="1"/>
</dbReference>
<evidence type="ECO:0000256" key="1">
    <source>
        <dbReference type="ARBA" id="ARBA00003253"/>
    </source>
</evidence>
<dbReference type="AlphaFoldDB" id="G3B1M9"/>
<dbReference type="SUPFAM" id="SSF55681">
    <property type="entry name" value="Class II aaRS and biotin synthetases"/>
    <property type="match status" value="1"/>
</dbReference>
<comment type="similarity">
    <text evidence="3">Belongs to the LplA family.</text>
</comment>
<dbReference type="Pfam" id="PF21948">
    <property type="entry name" value="LplA-B_cat"/>
    <property type="match status" value="1"/>
</dbReference>
<dbReference type="GO" id="GO:0009249">
    <property type="term" value="P:protein lipoylation"/>
    <property type="evidence" value="ECO:0007669"/>
    <property type="project" value="InterPro"/>
</dbReference>
<organism evidence="7">
    <name type="scientific">Candida tenuis (strain ATCC 10573 / BCRC 21748 / CBS 615 / JCM 9827 / NBRC 10315 / NRRL Y-1498 / VKM Y-70)</name>
    <name type="common">Yeast</name>
    <name type="synonym">Yamadazyma tenuis</name>
    <dbReference type="NCBI Taxonomy" id="590646"/>
    <lineage>
        <taxon>Eukaryota</taxon>
        <taxon>Fungi</taxon>
        <taxon>Dikarya</taxon>
        <taxon>Ascomycota</taxon>
        <taxon>Saccharomycotina</taxon>
        <taxon>Pichiomycetes</taxon>
        <taxon>Debaryomycetaceae</taxon>
        <taxon>Yamadazyma</taxon>
    </lineage>
</organism>
<sequence length="434" mass="49255">MQITLRMMRPITFKWAPTIHFRRLLSNVNVPFGDDLAAADAELFGLEDFQHYRESPDVMDKTRNIFSEPIKHDTTSLEAAATTKEPMVFVSKLEDPYTNLAIEDYVYNKMPLPQKSDLHSFNRLMFYTNSPCVVIGKNQNPWKEVNLALLNSLQIPLLRRRSGGGTVVHDSGNVNFSFMTTKSEFTRFNFVNLVCEAVNSTRLSKYPIEVNQRGDITTVKQDDNISYKVSGSAYKLSKGRSYHHGTMLLNSRLDILGKLLSTTKEKNGSIESTSSVASVKSKVTNIEMASDDFIKCVSDTFKDVYGTDFVESNSKTAQTFVIDKHTQLNPSITELANELRSWEWKFGNTPKFTHEFFNKKFGLSIKFHVDKSAIVSDFEVHTDDNKLTNHFEFLRQVIDDGQAEKLKYRGSEVAGLITHDEISDWIGECIDGSV</sequence>
<proteinExistence type="inferred from homology"/>
<dbReference type="Gene3D" id="3.30.930.10">
    <property type="entry name" value="Bira Bifunctional Protein, Domain 2"/>
    <property type="match status" value="1"/>
</dbReference>
<dbReference type="InterPro" id="IPR004562">
    <property type="entry name" value="LipoylTrfase_LipoateP_Ligase"/>
</dbReference>
<keyword evidence="6" id="KW-0808">Transferase</keyword>
<evidence type="ECO:0000256" key="3">
    <source>
        <dbReference type="ARBA" id="ARBA00008242"/>
    </source>
</evidence>
<dbReference type="OrthoDB" id="201621at2759"/>